<feature type="compositionally biased region" description="Basic and acidic residues" evidence="5">
    <location>
        <begin position="327"/>
        <end position="355"/>
    </location>
</feature>
<feature type="transmembrane region" description="Helical" evidence="6">
    <location>
        <begin position="150"/>
        <end position="173"/>
    </location>
</feature>
<dbReference type="PANTHER" id="PTHR31465">
    <property type="entry name" value="PROTEIN RTA1-RELATED"/>
    <property type="match status" value="1"/>
</dbReference>
<dbReference type="Pfam" id="PF04479">
    <property type="entry name" value="RTA1"/>
    <property type="match status" value="1"/>
</dbReference>
<evidence type="ECO:0000313" key="7">
    <source>
        <dbReference type="EMBL" id="KAJ5437955.1"/>
    </source>
</evidence>
<evidence type="ECO:0000256" key="1">
    <source>
        <dbReference type="ARBA" id="ARBA00004141"/>
    </source>
</evidence>
<evidence type="ECO:0000256" key="6">
    <source>
        <dbReference type="SAM" id="Phobius"/>
    </source>
</evidence>
<keyword evidence="2 6" id="KW-0812">Transmembrane</keyword>
<evidence type="ECO:0000256" key="2">
    <source>
        <dbReference type="ARBA" id="ARBA00022692"/>
    </source>
</evidence>
<reference evidence="7" key="1">
    <citation type="submission" date="2022-12" db="EMBL/GenBank/DDBJ databases">
        <authorList>
            <person name="Petersen C."/>
        </authorList>
    </citation>
    <scope>NUCLEOTIDE SEQUENCE</scope>
    <source>
        <strain evidence="7">IBT 16125</strain>
    </source>
</reference>
<feature type="region of interest" description="Disordered" evidence="5">
    <location>
        <begin position="310"/>
        <end position="400"/>
    </location>
</feature>
<comment type="subcellular location">
    <subcellularLocation>
        <location evidence="1">Membrane</location>
        <topology evidence="1">Multi-pass membrane protein</topology>
    </subcellularLocation>
</comment>
<keyword evidence="3 6" id="KW-1133">Transmembrane helix</keyword>
<name>A0AAD6BX12_9EURO</name>
<feature type="transmembrane region" description="Helical" evidence="6">
    <location>
        <begin position="185"/>
        <end position="207"/>
    </location>
</feature>
<proteinExistence type="predicted"/>
<evidence type="ECO:0000256" key="5">
    <source>
        <dbReference type="SAM" id="MobiDB-lite"/>
    </source>
</evidence>
<reference evidence="7" key="2">
    <citation type="journal article" date="2023" name="IMA Fungus">
        <title>Comparative genomic study of the Penicillium genus elucidates a diverse pangenome and 15 lateral gene transfer events.</title>
        <authorList>
            <person name="Petersen C."/>
            <person name="Sorensen T."/>
            <person name="Nielsen M.R."/>
            <person name="Sondergaard T.E."/>
            <person name="Sorensen J.L."/>
            <person name="Fitzpatrick D.A."/>
            <person name="Frisvad J.C."/>
            <person name="Nielsen K.L."/>
        </authorList>
    </citation>
    <scope>NUCLEOTIDE SEQUENCE</scope>
    <source>
        <strain evidence="7">IBT 16125</strain>
    </source>
</reference>
<evidence type="ECO:0000256" key="3">
    <source>
        <dbReference type="ARBA" id="ARBA00022989"/>
    </source>
</evidence>
<dbReference type="AlphaFoldDB" id="A0AAD6BX12"/>
<dbReference type="PANTHER" id="PTHR31465:SF15">
    <property type="entry name" value="LIPID TRANSPORTER ATNI-RELATED"/>
    <property type="match status" value="1"/>
</dbReference>
<dbReference type="Proteomes" id="UP001213681">
    <property type="component" value="Unassembled WGS sequence"/>
</dbReference>
<organism evidence="7 8">
    <name type="scientific">Penicillium daleae</name>
    <dbReference type="NCBI Taxonomy" id="63821"/>
    <lineage>
        <taxon>Eukaryota</taxon>
        <taxon>Fungi</taxon>
        <taxon>Dikarya</taxon>
        <taxon>Ascomycota</taxon>
        <taxon>Pezizomycotina</taxon>
        <taxon>Eurotiomycetes</taxon>
        <taxon>Eurotiomycetidae</taxon>
        <taxon>Eurotiales</taxon>
        <taxon>Aspergillaceae</taxon>
        <taxon>Penicillium</taxon>
    </lineage>
</organism>
<dbReference type="GO" id="GO:0016020">
    <property type="term" value="C:membrane"/>
    <property type="evidence" value="ECO:0007669"/>
    <property type="project" value="UniProtKB-SubCell"/>
</dbReference>
<sequence>MAPSTTTSMSSTTTSSTATATCLNISPGKNGYLPPEACDVILYYVPSFAAAVLFCVFYGMTTLLHGIQAVMFKKAYSWVVIMGGAWELLAFIFRTLQTRQQNNENWDTYYVLFFLLAPIWINAFLYMTLGRMIHFFLLEQKLVGISARRFGVLFVCLDVFAFIVQVSGAILASNQDNGNLVMTGLHIYMGGIGLQEAFILCFTGLAIHLHRKLIKMEASEDVYNGKLSQGPFSWRWLFHVLYFALAMITIRIIFRISQYAQGTSPTNSILTHEWYEYVFDAVPMLLALVALNVIHPGRILQGPDSGFQQVRRAEKEAKKEKKQQKKMAKEEKKSQKKTAKEEKRRQKKEGSRDLEVIVEGSPLRAHANEEERLSNSEQQWPRYHERDGRYEDTRYHGYQI</sequence>
<dbReference type="RefSeq" id="XP_056761184.1">
    <property type="nucleotide sequence ID" value="XM_056912335.1"/>
</dbReference>
<keyword evidence="4 6" id="KW-0472">Membrane</keyword>
<dbReference type="GeneID" id="81602578"/>
<feature type="transmembrane region" description="Helical" evidence="6">
    <location>
        <begin position="236"/>
        <end position="254"/>
    </location>
</feature>
<feature type="compositionally biased region" description="Basic and acidic residues" evidence="5">
    <location>
        <begin position="382"/>
        <end position="400"/>
    </location>
</feature>
<evidence type="ECO:0000256" key="4">
    <source>
        <dbReference type="ARBA" id="ARBA00023136"/>
    </source>
</evidence>
<evidence type="ECO:0000313" key="8">
    <source>
        <dbReference type="Proteomes" id="UP001213681"/>
    </source>
</evidence>
<feature type="transmembrane region" description="Helical" evidence="6">
    <location>
        <begin position="41"/>
        <end position="64"/>
    </location>
</feature>
<keyword evidence="8" id="KW-1185">Reference proteome</keyword>
<feature type="transmembrane region" description="Helical" evidence="6">
    <location>
        <begin position="108"/>
        <end position="129"/>
    </location>
</feature>
<gene>
    <name evidence="7" type="ORF">N7458_008953</name>
</gene>
<dbReference type="EMBL" id="JAPVEA010000008">
    <property type="protein sequence ID" value="KAJ5437955.1"/>
    <property type="molecule type" value="Genomic_DNA"/>
</dbReference>
<protein>
    <submittedName>
        <fullName evidence="7">Lipid transporter atnI</fullName>
    </submittedName>
</protein>
<dbReference type="InterPro" id="IPR007568">
    <property type="entry name" value="RTA1"/>
</dbReference>
<comment type="caution">
    <text evidence="7">The sequence shown here is derived from an EMBL/GenBank/DDBJ whole genome shotgun (WGS) entry which is preliminary data.</text>
</comment>
<feature type="transmembrane region" description="Helical" evidence="6">
    <location>
        <begin position="76"/>
        <end position="96"/>
    </location>
</feature>
<accession>A0AAD6BX12</accession>